<dbReference type="EMBL" id="ML976015">
    <property type="protein sequence ID" value="KAF1944586.1"/>
    <property type="molecule type" value="Genomic_DNA"/>
</dbReference>
<gene>
    <name evidence="3" type="ORF">EJ02DRAFT_83393</name>
</gene>
<dbReference type="Proteomes" id="UP000800038">
    <property type="component" value="Unassembled WGS sequence"/>
</dbReference>
<organism evidence="3 4">
    <name type="scientific">Clathrospora elynae</name>
    <dbReference type="NCBI Taxonomy" id="706981"/>
    <lineage>
        <taxon>Eukaryota</taxon>
        <taxon>Fungi</taxon>
        <taxon>Dikarya</taxon>
        <taxon>Ascomycota</taxon>
        <taxon>Pezizomycotina</taxon>
        <taxon>Dothideomycetes</taxon>
        <taxon>Pleosporomycetidae</taxon>
        <taxon>Pleosporales</taxon>
        <taxon>Diademaceae</taxon>
        <taxon>Clathrospora</taxon>
    </lineage>
</organism>
<keyword evidence="4" id="KW-1185">Reference proteome</keyword>
<reference evidence="3" key="1">
    <citation type="journal article" date="2020" name="Stud. Mycol.">
        <title>101 Dothideomycetes genomes: a test case for predicting lifestyles and emergence of pathogens.</title>
        <authorList>
            <person name="Haridas S."/>
            <person name="Albert R."/>
            <person name="Binder M."/>
            <person name="Bloem J."/>
            <person name="Labutti K."/>
            <person name="Salamov A."/>
            <person name="Andreopoulos B."/>
            <person name="Baker S."/>
            <person name="Barry K."/>
            <person name="Bills G."/>
            <person name="Bluhm B."/>
            <person name="Cannon C."/>
            <person name="Castanera R."/>
            <person name="Culley D."/>
            <person name="Daum C."/>
            <person name="Ezra D."/>
            <person name="Gonzalez J."/>
            <person name="Henrissat B."/>
            <person name="Kuo A."/>
            <person name="Liang C."/>
            <person name="Lipzen A."/>
            <person name="Lutzoni F."/>
            <person name="Magnuson J."/>
            <person name="Mondo S."/>
            <person name="Nolan M."/>
            <person name="Ohm R."/>
            <person name="Pangilinan J."/>
            <person name="Park H.-J."/>
            <person name="Ramirez L."/>
            <person name="Alfaro M."/>
            <person name="Sun H."/>
            <person name="Tritt A."/>
            <person name="Yoshinaga Y."/>
            <person name="Zwiers L.-H."/>
            <person name="Turgeon B."/>
            <person name="Goodwin S."/>
            <person name="Spatafora J."/>
            <person name="Crous P."/>
            <person name="Grigoriev I."/>
        </authorList>
    </citation>
    <scope>NUCLEOTIDE SEQUENCE</scope>
    <source>
        <strain evidence="3">CBS 161.51</strain>
    </source>
</reference>
<proteinExistence type="predicted"/>
<dbReference type="PANTHER" id="PTHR35186:SF4">
    <property type="entry name" value="PRION-INHIBITION AND PROPAGATION HELO DOMAIN-CONTAINING PROTEIN"/>
    <property type="match status" value="1"/>
</dbReference>
<evidence type="ECO:0000313" key="4">
    <source>
        <dbReference type="Proteomes" id="UP000800038"/>
    </source>
</evidence>
<name>A0A6A5T1L8_9PLEO</name>
<feature type="domain" description="DUF7580" evidence="2">
    <location>
        <begin position="2"/>
        <end position="168"/>
    </location>
</feature>
<evidence type="ECO:0000313" key="3">
    <source>
        <dbReference type="EMBL" id="KAF1944586.1"/>
    </source>
</evidence>
<sequence>MQKCTFALTLASSLLQLYDTPWLPRDWEMKDIFFLKNHGGNTIPSQFYVLQTFTSASQVAAAAKRRQLVKNEMVFALGVALLELTHGASILSFKEPQDLGENVEEDSMTEVLIAFRLARELNSYESENYALAVLRCIECNFRTFAFDFDDQKFREVFYQEVVVPLQEDYGHATQRKL</sequence>
<dbReference type="InterPro" id="IPR056002">
    <property type="entry name" value="DUF7580"/>
</dbReference>
<accession>A0A6A5T1L8</accession>
<evidence type="ECO:0000259" key="2">
    <source>
        <dbReference type="Pfam" id="PF24476"/>
    </source>
</evidence>
<feature type="signal peptide" evidence="1">
    <location>
        <begin position="1"/>
        <end position="19"/>
    </location>
</feature>
<dbReference type="PANTHER" id="PTHR35186">
    <property type="entry name" value="ANK_REP_REGION DOMAIN-CONTAINING PROTEIN"/>
    <property type="match status" value="1"/>
</dbReference>
<feature type="chain" id="PRO_5025595280" description="DUF7580 domain-containing protein" evidence="1">
    <location>
        <begin position="20"/>
        <end position="177"/>
    </location>
</feature>
<evidence type="ECO:0000256" key="1">
    <source>
        <dbReference type="SAM" id="SignalP"/>
    </source>
</evidence>
<keyword evidence="1" id="KW-0732">Signal</keyword>
<dbReference type="OrthoDB" id="3565018at2759"/>
<dbReference type="Pfam" id="PF24476">
    <property type="entry name" value="DUF7580"/>
    <property type="match status" value="1"/>
</dbReference>
<protein>
    <recommendedName>
        <fullName evidence="2">DUF7580 domain-containing protein</fullName>
    </recommendedName>
</protein>
<dbReference type="AlphaFoldDB" id="A0A6A5T1L8"/>